<feature type="domain" description="AB hydrolase-1" evidence="2">
    <location>
        <begin position="11"/>
        <end position="158"/>
    </location>
</feature>
<gene>
    <name evidence="3" type="ORF">GbCGDNIH9_8505</name>
</gene>
<accession>A0AAC9K721</accession>
<dbReference type="Pfam" id="PF00561">
    <property type="entry name" value="Abhydrolase_1"/>
    <property type="match status" value="1"/>
</dbReference>
<protein>
    <submittedName>
        <fullName evidence="3">Hydrolase</fullName>
        <ecNumber evidence="3">3.-.-.-</ecNumber>
    </submittedName>
</protein>
<name>A0AAC9K721_9PROT</name>
<dbReference type="InterPro" id="IPR000073">
    <property type="entry name" value="AB_hydrolase_1"/>
</dbReference>
<reference evidence="4" key="1">
    <citation type="submission" date="2016-11" db="EMBL/GenBank/DDBJ databases">
        <title>Comparative genomic and phenotypic analysis of Granulibacter bethesdensis clinical isolates from patients with chronic granulomatous disease.</title>
        <authorList>
            <person name="Zarember K.A."/>
            <person name="Porcella S.F."/>
            <person name="Chu J."/>
            <person name="Ding L."/>
            <person name="Dahlstrom E."/>
            <person name="Barbian K."/>
            <person name="Martens C."/>
            <person name="Sykora L."/>
            <person name="Kramer S."/>
            <person name="Pettinato A.M."/>
            <person name="Hong H."/>
            <person name="Wald G."/>
            <person name="Berg L.J."/>
            <person name="Rogge L.S."/>
            <person name="Greenberg D.E."/>
            <person name="Falcone E.L."/>
            <person name="Neves J.F."/>
            <person name="Simoes M.J."/>
            <person name="Casal M."/>
            <person name="Rodriguez-Lopez F.C."/>
            <person name="Zelazny A."/>
            <person name="Gallin J.I."/>
            <person name="Holland S.M."/>
        </authorList>
    </citation>
    <scope>NUCLEOTIDE SEQUENCE [LARGE SCALE GENOMIC DNA]</scope>
    <source>
        <strain evidence="4">NIH9.1</strain>
    </source>
</reference>
<proteinExistence type="predicted"/>
<dbReference type="Gene3D" id="3.40.50.1820">
    <property type="entry name" value="alpha/beta hydrolase"/>
    <property type="match status" value="1"/>
</dbReference>
<keyword evidence="1 3" id="KW-0378">Hydrolase</keyword>
<sequence>MTTWGSTGPKVLLIHGGVQGGLGGGPATFREQEELAREGFRLLVADRPGFGQSPSRGAEDMEADAIWVSAQLGDGAHLIGHSFGGAVALLAAARRPSAVRSLVLIEPALIPLLPGSRALRTNKAARSDFLRMGEAWLMARTPAEYGVTLAHDLGVLSGAASDGGTRDLDPQTAQKLGCALLQARLASAGAMRRAAQAVAKADIPVLVVTGGWSPTFDAVGEVSAEMTHGQHVVVNSPNHFVQLMNGKGFNEAAAKFMQMAERPRP</sequence>
<dbReference type="GO" id="GO:0016787">
    <property type="term" value="F:hydrolase activity"/>
    <property type="evidence" value="ECO:0007669"/>
    <property type="project" value="UniProtKB-KW"/>
</dbReference>
<evidence type="ECO:0000259" key="2">
    <source>
        <dbReference type="Pfam" id="PF00561"/>
    </source>
</evidence>
<organism evidence="3 4">
    <name type="scientific">Granulibacter bethesdensis</name>
    <dbReference type="NCBI Taxonomy" id="364410"/>
    <lineage>
        <taxon>Bacteria</taxon>
        <taxon>Pseudomonadati</taxon>
        <taxon>Pseudomonadota</taxon>
        <taxon>Alphaproteobacteria</taxon>
        <taxon>Acetobacterales</taxon>
        <taxon>Acetobacteraceae</taxon>
        <taxon>Granulibacter</taxon>
    </lineage>
</organism>
<dbReference type="SUPFAM" id="SSF53474">
    <property type="entry name" value="alpha/beta-Hydrolases"/>
    <property type="match status" value="1"/>
</dbReference>
<evidence type="ECO:0000256" key="1">
    <source>
        <dbReference type="ARBA" id="ARBA00022801"/>
    </source>
</evidence>
<dbReference type="EMBL" id="CP018191">
    <property type="protein sequence ID" value="APH54436.1"/>
    <property type="molecule type" value="Genomic_DNA"/>
</dbReference>
<dbReference type="AlphaFoldDB" id="A0AAC9K721"/>
<dbReference type="Proteomes" id="UP000182373">
    <property type="component" value="Chromosome"/>
</dbReference>
<dbReference type="PANTHER" id="PTHR43798:SF31">
    <property type="entry name" value="AB HYDROLASE SUPERFAMILY PROTEIN YCLE"/>
    <property type="match status" value="1"/>
</dbReference>
<dbReference type="PANTHER" id="PTHR43798">
    <property type="entry name" value="MONOACYLGLYCEROL LIPASE"/>
    <property type="match status" value="1"/>
</dbReference>
<dbReference type="GO" id="GO:0016020">
    <property type="term" value="C:membrane"/>
    <property type="evidence" value="ECO:0007669"/>
    <property type="project" value="TreeGrafter"/>
</dbReference>
<dbReference type="EC" id="3.-.-.-" evidence="3"/>
<evidence type="ECO:0000313" key="3">
    <source>
        <dbReference type="EMBL" id="APH54436.1"/>
    </source>
</evidence>
<dbReference type="InterPro" id="IPR050266">
    <property type="entry name" value="AB_hydrolase_sf"/>
</dbReference>
<evidence type="ECO:0000313" key="4">
    <source>
        <dbReference type="Proteomes" id="UP000182373"/>
    </source>
</evidence>
<dbReference type="RefSeq" id="WP_157692561.1">
    <property type="nucleotide sequence ID" value="NZ_CP018191.1"/>
</dbReference>
<dbReference type="InterPro" id="IPR029058">
    <property type="entry name" value="AB_hydrolase_fold"/>
</dbReference>